<dbReference type="AlphaFoldDB" id="A0A936ZMG5"/>
<gene>
    <name evidence="1" type="ORF">JJQ60_02360</name>
</gene>
<keyword evidence="2" id="KW-1185">Reference proteome</keyword>
<reference evidence="1" key="1">
    <citation type="submission" date="2021-01" db="EMBL/GenBank/DDBJ databases">
        <authorList>
            <person name="Zhong Y.L."/>
        </authorList>
    </citation>
    <scope>NUCLEOTIDE SEQUENCE</scope>
    <source>
        <strain evidence="1">KCTC 23302</strain>
    </source>
</reference>
<dbReference type="EMBL" id="JAERQJ010000001">
    <property type="protein sequence ID" value="MBL0682349.1"/>
    <property type="molecule type" value="Genomic_DNA"/>
</dbReference>
<accession>A0A936ZMG5</accession>
<evidence type="ECO:0000313" key="1">
    <source>
        <dbReference type="EMBL" id="MBL0682349.1"/>
    </source>
</evidence>
<dbReference type="RefSeq" id="WP_201916330.1">
    <property type="nucleotide sequence ID" value="NZ_BAABAX010000001.1"/>
</dbReference>
<comment type="caution">
    <text evidence="1">The sequence shown here is derived from an EMBL/GenBank/DDBJ whole genome shotgun (WGS) entry which is preliminary data.</text>
</comment>
<name>A0A936ZMG5_9FLAO</name>
<sequence length="88" mass="10436">MISGKKEVTFMVMNKRIILSMGLPIRIRNATGKTAIIERNAGYFVICKYQNNISVYLNDAKLKKWYPVSLYKRLIYRLKIWITGYNWL</sequence>
<dbReference type="Proteomes" id="UP000651057">
    <property type="component" value="Unassembled WGS sequence"/>
</dbReference>
<evidence type="ECO:0000313" key="2">
    <source>
        <dbReference type="Proteomes" id="UP000651057"/>
    </source>
</evidence>
<protein>
    <submittedName>
        <fullName evidence="1">Uncharacterized protein</fullName>
    </submittedName>
</protein>
<organism evidence="1 2">
    <name type="scientific">Aquimarina mytili</name>
    <dbReference type="NCBI Taxonomy" id="874423"/>
    <lineage>
        <taxon>Bacteria</taxon>
        <taxon>Pseudomonadati</taxon>
        <taxon>Bacteroidota</taxon>
        <taxon>Flavobacteriia</taxon>
        <taxon>Flavobacteriales</taxon>
        <taxon>Flavobacteriaceae</taxon>
        <taxon>Aquimarina</taxon>
    </lineage>
</organism>
<proteinExistence type="predicted"/>